<dbReference type="Proteomes" id="UP000003932">
    <property type="component" value="Chromosome"/>
</dbReference>
<dbReference type="HOGENOM" id="CLU_2823012_0_0_6"/>
<proteinExistence type="predicted"/>
<evidence type="ECO:0000313" key="2">
    <source>
        <dbReference type="Proteomes" id="UP000003932"/>
    </source>
</evidence>
<organism evidence="1 2">
    <name type="scientific">Candidatus Carsonella ruddii CE isolate Thao2000</name>
    <dbReference type="NCBI Taxonomy" id="1202536"/>
    <lineage>
        <taxon>Bacteria</taxon>
        <taxon>Pseudomonadati</taxon>
        <taxon>Pseudomonadota</taxon>
        <taxon>Gammaproteobacteria</taxon>
        <taxon>Oceanospirillales</taxon>
        <taxon>Halomonadaceae</taxon>
        <taxon>Zymobacter group</taxon>
        <taxon>Candidatus Carsonella</taxon>
    </lineage>
</organism>
<reference evidence="1 2" key="1">
    <citation type="journal article" date="2012" name="Mol. Biol. Evol.">
        <title>Genome reduction and co-evolution between the primary and secondary bacterial symbionts of psyllids.</title>
        <authorList>
            <person name="Sloan D.B."/>
            <person name="Moran N.A."/>
        </authorList>
    </citation>
    <scope>NUCLEOTIDE SEQUENCE [LARGE SCALE GENOMIC DNA]</scope>
    <source>
        <strain evidence="1 2">CE</strain>
    </source>
</reference>
<sequence>MNIKFFFYIKFLLNKSKIINFCNLKKIKKNFFFYFKNINNKIFLNIFKNKFFLLKKYINYNNEQYF</sequence>
<evidence type="ECO:0000313" key="1">
    <source>
        <dbReference type="EMBL" id="AFP83524.1"/>
    </source>
</evidence>
<name>J7GSS7_CARRU</name>
<dbReference type="STRING" id="1202536.A33U_055"/>
<accession>J7GSS7</accession>
<dbReference type="AlphaFoldDB" id="J7GSS7"/>
<dbReference type="KEGG" id="cru:A33U_055"/>
<dbReference type="EMBL" id="CP003541">
    <property type="protein sequence ID" value="AFP83524.1"/>
    <property type="molecule type" value="Genomic_DNA"/>
</dbReference>
<gene>
    <name evidence="1" type="ORF">A33U_055</name>
</gene>
<protein>
    <submittedName>
        <fullName evidence="1">Uncharacterized protein</fullName>
    </submittedName>
</protein>
<dbReference type="RefSeq" id="WP_014886825.1">
    <property type="nucleotide sequence ID" value="NC_018414.1"/>
</dbReference>
<dbReference type="PATRIC" id="fig|1202536.3.peg.49"/>